<dbReference type="PANTHER" id="PTHR11260">
    <property type="entry name" value="GLUTATHIONE S-TRANSFERASE, GST, SUPERFAMILY, GST DOMAIN CONTAINING"/>
    <property type="match status" value="1"/>
</dbReference>
<gene>
    <name evidence="2" type="ORF">DKX38_012987</name>
</gene>
<proteinExistence type="inferred from homology"/>
<dbReference type="InterPro" id="IPR036282">
    <property type="entry name" value="Glutathione-S-Trfase_C_sf"/>
</dbReference>
<keyword evidence="1" id="KW-0808">Transferase</keyword>
<keyword evidence="3" id="KW-1185">Reference proteome</keyword>
<dbReference type="Gene3D" id="1.20.1050.10">
    <property type="match status" value="1"/>
</dbReference>
<comment type="caution">
    <text evidence="2">The sequence shown here is derived from an EMBL/GenBank/DDBJ whole genome shotgun (WGS) entry which is preliminary data.</text>
</comment>
<keyword evidence="1" id="KW-0963">Cytoplasm</keyword>
<comment type="subcellular location">
    <subcellularLocation>
        <location evidence="1">Cytoplasm</location>
        <location evidence="1">Cytosol</location>
    </subcellularLocation>
</comment>
<name>A0A5N5LPY7_9ROSI</name>
<comment type="catalytic activity">
    <reaction evidence="1">
        <text>RX + glutathione = an S-substituted glutathione + a halide anion + H(+)</text>
        <dbReference type="Rhea" id="RHEA:16437"/>
        <dbReference type="ChEBI" id="CHEBI:15378"/>
        <dbReference type="ChEBI" id="CHEBI:16042"/>
        <dbReference type="ChEBI" id="CHEBI:17792"/>
        <dbReference type="ChEBI" id="CHEBI:57925"/>
        <dbReference type="ChEBI" id="CHEBI:90779"/>
        <dbReference type="EC" id="2.5.1.18"/>
    </reaction>
</comment>
<dbReference type="AlphaFoldDB" id="A0A5N5LPY7"/>
<evidence type="ECO:0000256" key="1">
    <source>
        <dbReference type="RuleBase" id="RU369102"/>
    </source>
</evidence>
<evidence type="ECO:0000313" key="3">
    <source>
        <dbReference type="Proteomes" id="UP000326939"/>
    </source>
</evidence>
<dbReference type="Proteomes" id="UP000326939">
    <property type="component" value="Chromosome 8"/>
</dbReference>
<evidence type="ECO:0000313" key="2">
    <source>
        <dbReference type="EMBL" id="KAB5544875.1"/>
    </source>
</evidence>
<comment type="function">
    <text evidence="1">Is involved in the conjugation of reduced glutathione to a wide number of exogenous and endogenous hydrophobic electrophiles.</text>
</comment>
<organism evidence="2 3">
    <name type="scientific">Salix brachista</name>
    <dbReference type="NCBI Taxonomy" id="2182728"/>
    <lineage>
        <taxon>Eukaryota</taxon>
        <taxon>Viridiplantae</taxon>
        <taxon>Streptophyta</taxon>
        <taxon>Embryophyta</taxon>
        <taxon>Tracheophyta</taxon>
        <taxon>Spermatophyta</taxon>
        <taxon>Magnoliopsida</taxon>
        <taxon>eudicotyledons</taxon>
        <taxon>Gunneridae</taxon>
        <taxon>Pentapetalae</taxon>
        <taxon>rosids</taxon>
        <taxon>fabids</taxon>
        <taxon>Malpighiales</taxon>
        <taxon>Salicaceae</taxon>
        <taxon>Saliceae</taxon>
        <taxon>Salix</taxon>
    </lineage>
</organism>
<accession>A0A5N5LPY7</accession>
<dbReference type="GO" id="GO:0005829">
    <property type="term" value="C:cytosol"/>
    <property type="evidence" value="ECO:0007669"/>
    <property type="project" value="UniProtKB-SubCell"/>
</dbReference>
<comment type="similarity">
    <text evidence="1">Belongs to the GST superfamily.</text>
</comment>
<sequence length="104" mass="12057">MFLYKPVIESLVKLEYTGETWKYTPRLLPDDPYQGAKVRFWASFIQQQVILSDEEPQEKAGEEVQVKMKVLEEGIKEFLAGDIRTSDGKKLGFMDSVVLKERKN</sequence>
<dbReference type="InterPro" id="IPR045073">
    <property type="entry name" value="Omega/Tau-like"/>
</dbReference>
<reference evidence="3" key="1">
    <citation type="journal article" date="2019" name="Gigascience">
        <title>De novo genome assembly of the endangered Acer yangbiense, a plant species with extremely small populations endemic to Yunnan Province, China.</title>
        <authorList>
            <person name="Yang J."/>
            <person name="Wariss H.M."/>
            <person name="Tao L."/>
            <person name="Zhang R."/>
            <person name="Yun Q."/>
            <person name="Hollingsworth P."/>
            <person name="Dao Z."/>
            <person name="Luo G."/>
            <person name="Guo H."/>
            <person name="Ma Y."/>
            <person name="Sun W."/>
        </authorList>
    </citation>
    <scope>NUCLEOTIDE SEQUENCE [LARGE SCALE GENOMIC DNA]</scope>
    <source>
        <strain evidence="3">cv. br00</strain>
    </source>
</reference>
<dbReference type="EC" id="2.5.1.18" evidence="1"/>
<protein>
    <recommendedName>
        <fullName evidence="1">Glutathione S-transferase</fullName>
        <ecNumber evidence="1">2.5.1.18</ecNumber>
    </recommendedName>
</protein>
<dbReference type="GO" id="GO:0006749">
    <property type="term" value="P:glutathione metabolic process"/>
    <property type="evidence" value="ECO:0007669"/>
    <property type="project" value="TreeGrafter"/>
</dbReference>
<dbReference type="SUPFAM" id="SSF47616">
    <property type="entry name" value="GST C-terminal domain-like"/>
    <property type="match status" value="1"/>
</dbReference>
<dbReference type="GO" id="GO:0004364">
    <property type="term" value="F:glutathione transferase activity"/>
    <property type="evidence" value="ECO:0007669"/>
    <property type="project" value="UniProtKB-UniRule"/>
</dbReference>
<dbReference type="PANTHER" id="PTHR11260:SF753">
    <property type="entry name" value="GLUTATHIONE TRANSFERASE"/>
    <property type="match status" value="1"/>
</dbReference>
<dbReference type="EMBL" id="VDCV01000008">
    <property type="protein sequence ID" value="KAB5544875.1"/>
    <property type="molecule type" value="Genomic_DNA"/>
</dbReference>